<dbReference type="GO" id="GO:0046872">
    <property type="term" value="F:metal ion binding"/>
    <property type="evidence" value="ECO:0007669"/>
    <property type="project" value="UniProtKB-KW"/>
</dbReference>
<dbReference type="GO" id="GO:0008654">
    <property type="term" value="P:phospholipid biosynthetic process"/>
    <property type="evidence" value="ECO:0007669"/>
    <property type="project" value="UniProtKB-KW"/>
</dbReference>
<keyword evidence="6" id="KW-0547">Nucleotide-binding</keyword>
<dbReference type="GO" id="GO:0005524">
    <property type="term" value="F:ATP binding"/>
    <property type="evidence" value="ECO:0007669"/>
    <property type="project" value="UniProtKB-KW"/>
</dbReference>
<dbReference type="Gene3D" id="3.40.50.10330">
    <property type="entry name" value="Probable inorganic polyphosphate/atp-NAD kinase, domain 1"/>
    <property type="match status" value="1"/>
</dbReference>
<dbReference type="PANTHER" id="PTHR12358:SF106">
    <property type="entry name" value="LIPID KINASE YEGS"/>
    <property type="match status" value="1"/>
</dbReference>
<dbReference type="NCBIfam" id="TIGR00147">
    <property type="entry name" value="YegS/Rv2252/BmrU family lipid kinase"/>
    <property type="match status" value="1"/>
</dbReference>
<dbReference type="PANTHER" id="PTHR12358">
    <property type="entry name" value="SPHINGOSINE KINASE"/>
    <property type="match status" value="1"/>
</dbReference>
<evidence type="ECO:0000256" key="3">
    <source>
        <dbReference type="ARBA" id="ARBA00022516"/>
    </source>
</evidence>
<evidence type="ECO:0000256" key="5">
    <source>
        <dbReference type="ARBA" id="ARBA00022723"/>
    </source>
</evidence>
<accession>A0A8J4A3Y0</accession>
<keyword evidence="9" id="KW-0460">Magnesium</keyword>
<keyword evidence="11" id="KW-0594">Phospholipid biosynthesis</keyword>
<dbReference type="InterPro" id="IPR001206">
    <property type="entry name" value="Diacylglycerol_kinase_cat_dom"/>
</dbReference>
<dbReference type="PROSITE" id="PS50146">
    <property type="entry name" value="DAGK"/>
    <property type="match status" value="1"/>
</dbReference>
<feature type="domain" description="DAGKc" evidence="13">
    <location>
        <begin position="28"/>
        <end position="162"/>
    </location>
</feature>
<dbReference type="SMART" id="SM00046">
    <property type="entry name" value="DAGKc"/>
    <property type="match status" value="1"/>
</dbReference>
<sequence>MRWARRHYAVAVATPDAHAAAIRPLAVTLDQSVAVLANPSAGRGRHAGTFDEVLQRLRAAGHAVRVLDTPSRDAALAAAREAVHDGVAALVAVGGDGTMHLALQAVAGTSTPLGVVPAGTGNDFATEVGVPTDPLAAAAAIARGLAAGQGRAFDLARMTAPGSTDPTWFGAVLGAGFDAVVNERANRMRWPRGPRRYDVAIMAELARLRARTYSVTLDGVASEEPAILVAVGNTASYGGGLRVCPDADPTDGLLDVVIGRPMSRWTVTRLKPRLYAGTHVNDPLVVQHRAREVVLAAEGITTYADGERALPLPVSITAVPGALTLVG</sequence>
<dbReference type="InterPro" id="IPR017438">
    <property type="entry name" value="ATP-NAD_kinase_N"/>
</dbReference>
<evidence type="ECO:0000256" key="11">
    <source>
        <dbReference type="ARBA" id="ARBA00023209"/>
    </source>
</evidence>
<dbReference type="Proteomes" id="UP000635606">
    <property type="component" value="Unassembled WGS sequence"/>
</dbReference>
<evidence type="ECO:0000256" key="10">
    <source>
        <dbReference type="ARBA" id="ARBA00023098"/>
    </source>
</evidence>
<keyword evidence="15" id="KW-1185">Reference proteome</keyword>
<dbReference type="Gene3D" id="2.60.200.40">
    <property type="match status" value="1"/>
</dbReference>
<comment type="caution">
    <text evidence="14">The sequence shown here is derived from an EMBL/GenBank/DDBJ whole genome shotgun (WGS) entry which is preliminary data.</text>
</comment>
<gene>
    <name evidence="14" type="ORF">Voc01_083420</name>
</gene>
<evidence type="ECO:0000256" key="7">
    <source>
        <dbReference type="ARBA" id="ARBA00022777"/>
    </source>
</evidence>
<keyword evidence="12" id="KW-1208">Phospholipid metabolism</keyword>
<keyword evidence="3" id="KW-0444">Lipid biosynthesis</keyword>
<evidence type="ECO:0000256" key="1">
    <source>
        <dbReference type="ARBA" id="ARBA00001946"/>
    </source>
</evidence>
<dbReference type="EMBL" id="BOPH01000114">
    <property type="protein sequence ID" value="GIJ73425.1"/>
    <property type="molecule type" value="Genomic_DNA"/>
</dbReference>
<dbReference type="Pfam" id="PF19279">
    <property type="entry name" value="YegS_C"/>
    <property type="match status" value="1"/>
</dbReference>
<dbReference type="GO" id="GO:0004143">
    <property type="term" value="F:ATP-dependent diacylglycerol kinase activity"/>
    <property type="evidence" value="ECO:0007669"/>
    <property type="project" value="TreeGrafter"/>
</dbReference>
<dbReference type="InterPro" id="IPR045540">
    <property type="entry name" value="YegS/DAGK_C"/>
</dbReference>
<comment type="similarity">
    <text evidence="2">Belongs to the diacylglycerol/lipid kinase family.</text>
</comment>
<comment type="cofactor">
    <cofactor evidence="1">
        <name>Mg(2+)</name>
        <dbReference type="ChEBI" id="CHEBI:18420"/>
    </cofactor>
</comment>
<protein>
    <submittedName>
        <fullName evidence="14">Diacylglycerol kinase</fullName>
    </submittedName>
</protein>
<dbReference type="InterPro" id="IPR050187">
    <property type="entry name" value="Lipid_Phosphate_FormReg"/>
</dbReference>
<evidence type="ECO:0000256" key="8">
    <source>
        <dbReference type="ARBA" id="ARBA00022840"/>
    </source>
</evidence>
<dbReference type="Pfam" id="PF00781">
    <property type="entry name" value="DAGK_cat"/>
    <property type="match status" value="1"/>
</dbReference>
<keyword evidence="5" id="KW-0479">Metal-binding</keyword>
<keyword evidence="10" id="KW-0443">Lipid metabolism</keyword>
<dbReference type="SUPFAM" id="SSF111331">
    <property type="entry name" value="NAD kinase/diacylglycerol kinase-like"/>
    <property type="match status" value="1"/>
</dbReference>
<evidence type="ECO:0000259" key="13">
    <source>
        <dbReference type="PROSITE" id="PS50146"/>
    </source>
</evidence>
<proteinExistence type="inferred from homology"/>
<dbReference type="AlphaFoldDB" id="A0A8J4A3Y0"/>
<evidence type="ECO:0000256" key="12">
    <source>
        <dbReference type="ARBA" id="ARBA00023264"/>
    </source>
</evidence>
<keyword evidence="8" id="KW-0067">ATP-binding</keyword>
<keyword evidence="7 14" id="KW-0418">Kinase</keyword>
<evidence type="ECO:0000313" key="14">
    <source>
        <dbReference type="EMBL" id="GIJ73425.1"/>
    </source>
</evidence>
<dbReference type="GO" id="GO:0005886">
    <property type="term" value="C:plasma membrane"/>
    <property type="evidence" value="ECO:0007669"/>
    <property type="project" value="TreeGrafter"/>
</dbReference>
<name>A0A8J4A3Y0_9ACTN</name>
<evidence type="ECO:0000313" key="15">
    <source>
        <dbReference type="Proteomes" id="UP000635606"/>
    </source>
</evidence>
<keyword evidence="4" id="KW-0808">Transferase</keyword>
<evidence type="ECO:0000256" key="9">
    <source>
        <dbReference type="ARBA" id="ARBA00022842"/>
    </source>
</evidence>
<evidence type="ECO:0000256" key="6">
    <source>
        <dbReference type="ARBA" id="ARBA00022741"/>
    </source>
</evidence>
<dbReference type="InterPro" id="IPR016064">
    <property type="entry name" value="NAD/diacylglycerol_kinase_sf"/>
</dbReference>
<evidence type="ECO:0000256" key="4">
    <source>
        <dbReference type="ARBA" id="ARBA00022679"/>
    </source>
</evidence>
<dbReference type="InterPro" id="IPR005218">
    <property type="entry name" value="Diacylglycerol/lipid_kinase"/>
</dbReference>
<organism evidence="14 15">
    <name type="scientific">Virgisporangium ochraceum</name>
    <dbReference type="NCBI Taxonomy" id="65505"/>
    <lineage>
        <taxon>Bacteria</taxon>
        <taxon>Bacillati</taxon>
        <taxon>Actinomycetota</taxon>
        <taxon>Actinomycetes</taxon>
        <taxon>Micromonosporales</taxon>
        <taxon>Micromonosporaceae</taxon>
        <taxon>Virgisporangium</taxon>
    </lineage>
</organism>
<reference evidence="14" key="1">
    <citation type="submission" date="2021-01" db="EMBL/GenBank/DDBJ databases">
        <title>Whole genome shotgun sequence of Virgisporangium ochraceum NBRC 16418.</title>
        <authorList>
            <person name="Komaki H."/>
            <person name="Tamura T."/>
        </authorList>
    </citation>
    <scope>NUCLEOTIDE SEQUENCE</scope>
    <source>
        <strain evidence="14">NBRC 16418</strain>
    </source>
</reference>
<evidence type="ECO:0000256" key="2">
    <source>
        <dbReference type="ARBA" id="ARBA00005983"/>
    </source>
</evidence>